<accession>A0A9W9I635</accession>
<dbReference type="GeneID" id="81425584"/>
<name>A0A9W9I635_9EURO</name>
<comment type="caution">
    <text evidence="1">The sequence shown here is derived from an EMBL/GenBank/DDBJ whole genome shotgun (WGS) entry which is preliminary data.</text>
</comment>
<organism evidence="1 2">
    <name type="scientific">Penicillium canariense</name>
    <dbReference type="NCBI Taxonomy" id="189055"/>
    <lineage>
        <taxon>Eukaryota</taxon>
        <taxon>Fungi</taxon>
        <taxon>Dikarya</taxon>
        <taxon>Ascomycota</taxon>
        <taxon>Pezizomycotina</taxon>
        <taxon>Eurotiomycetes</taxon>
        <taxon>Eurotiomycetidae</taxon>
        <taxon>Eurotiales</taxon>
        <taxon>Aspergillaceae</taxon>
        <taxon>Penicillium</taxon>
    </lineage>
</organism>
<dbReference type="EMBL" id="JAPQKN010000002">
    <property type="protein sequence ID" value="KAJ5168689.1"/>
    <property type="molecule type" value="Genomic_DNA"/>
</dbReference>
<reference evidence="1" key="2">
    <citation type="journal article" date="2023" name="IMA Fungus">
        <title>Comparative genomic study of the Penicillium genus elucidates a diverse pangenome and 15 lateral gene transfer events.</title>
        <authorList>
            <person name="Petersen C."/>
            <person name="Sorensen T."/>
            <person name="Nielsen M.R."/>
            <person name="Sondergaard T.E."/>
            <person name="Sorensen J.L."/>
            <person name="Fitzpatrick D.A."/>
            <person name="Frisvad J.C."/>
            <person name="Nielsen K.L."/>
        </authorList>
    </citation>
    <scope>NUCLEOTIDE SEQUENCE</scope>
    <source>
        <strain evidence="1">IBT 26290</strain>
    </source>
</reference>
<reference evidence="1" key="1">
    <citation type="submission" date="2022-11" db="EMBL/GenBank/DDBJ databases">
        <authorList>
            <person name="Petersen C."/>
        </authorList>
    </citation>
    <scope>NUCLEOTIDE SEQUENCE</scope>
    <source>
        <strain evidence="1">IBT 26290</strain>
    </source>
</reference>
<dbReference type="Proteomes" id="UP001149163">
    <property type="component" value="Unassembled WGS sequence"/>
</dbReference>
<protein>
    <submittedName>
        <fullName evidence="1">Uncharacterized protein</fullName>
    </submittedName>
</protein>
<keyword evidence="2" id="KW-1185">Reference proteome</keyword>
<evidence type="ECO:0000313" key="2">
    <source>
        <dbReference type="Proteomes" id="UP001149163"/>
    </source>
</evidence>
<dbReference type="AlphaFoldDB" id="A0A9W9I635"/>
<dbReference type="RefSeq" id="XP_056545150.1">
    <property type="nucleotide sequence ID" value="XM_056686408.1"/>
</dbReference>
<evidence type="ECO:0000313" key="1">
    <source>
        <dbReference type="EMBL" id="KAJ5168689.1"/>
    </source>
</evidence>
<dbReference type="OrthoDB" id="4924482at2759"/>
<proteinExistence type="predicted"/>
<sequence>MYHTRASNLSLESTSILKDAHHKQTGVRGVVCAIRKLQKSILAEQFSIRQFMSDTVIFAYKRLNLGMPLPERANYTKRST</sequence>
<gene>
    <name evidence="1" type="ORF">N7482_004283</name>
</gene>